<dbReference type="EMBL" id="MHPA01000021">
    <property type="protein sequence ID" value="OGZ72816.1"/>
    <property type="molecule type" value="Genomic_DNA"/>
</dbReference>
<sequence>MRWRESKTFLAVLGLQGYETLGGLFGQGYLAVGLGLGDGFNLDVLGVFREPYQVLAGGNIASPDQDRPGYFFSHDGGHLQDSGVADQFWLDVGFKVKVVAYGHGCHEKNEADNYALDRQERVERERDVVIVELAFLVDFLENEGYLFKNK</sequence>
<organism evidence="1 2">
    <name type="scientific">Candidatus Staskawiczbacteria bacterium RIFCSPLOWO2_01_FULL_38_12b</name>
    <dbReference type="NCBI Taxonomy" id="1802214"/>
    <lineage>
        <taxon>Bacteria</taxon>
        <taxon>Candidatus Staskawicziibacteriota</taxon>
    </lineage>
</organism>
<gene>
    <name evidence="1" type="ORF">A2908_00350</name>
</gene>
<evidence type="ECO:0000313" key="2">
    <source>
        <dbReference type="Proteomes" id="UP000176774"/>
    </source>
</evidence>
<evidence type="ECO:0000313" key="1">
    <source>
        <dbReference type="EMBL" id="OGZ72816.1"/>
    </source>
</evidence>
<comment type="caution">
    <text evidence="1">The sequence shown here is derived from an EMBL/GenBank/DDBJ whole genome shotgun (WGS) entry which is preliminary data.</text>
</comment>
<name>A0A1G2IDK8_9BACT</name>
<proteinExistence type="predicted"/>
<protein>
    <submittedName>
        <fullName evidence="1">Uncharacterized protein</fullName>
    </submittedName>
</protein>
<accession>A0A1G2IDK8</accession>
<dbReference type="Proteomes" id="UP000176774">
    <property type="component" value="Unassembled WGS sequence"/>
</dbReference>
<reference evidence="1 2" key="1">
    <citation type="journal article" date="2016" name="Nat. Commun.">
        <title>Thousands of microbial genomes shed light on interconnected biogeochemical processes in an aquifer system.</title>
        <authorList>
            <person name="Anantharaman K."/>
            <person name="Brown C.T."/>
            <person name="Hug L.A."/>
            <person name="Sharon I."/>
            <person name="Castelle C.J."/>
            <person name="Probst A.J."/>
            <person name="Thomas B.C."/>
            <person name="Singh A."/>
            <person name="Wilkins M.J."/>
            <person name="Karaoz U."/>
            <person name="Brodie E.L."/>
            <person name="Williams K.H."/>
            <person name="Hubbard S.S."/>
            <person name="Banfield J.F."/>
        </authorList>
    </citation>
    <scope>NUCLEOTIDE SEQUENCE [LARGE SCALE GENOMIC DNA]</scope>
</reference>
<dbReference type="AlphaFoldDB" id="A0A1G2IDK8"/>